<name>S9PJQ4_CYSF2</name>
<dbReference type="RefSeq" id="WP_002621537.1">
    <property type="nucleotide sequence ID" value="NZ_ANAH02000007.1"/>
</dbReference>
<evidence type="ECO:0000313" key="1">
    <source>
        <dbReference type="EMBL" id="EPX62637.1"/>
    </source>
</evidence>
<keyword evidence="2" id="KW-1185">Reference proteome</keyword>
<sequence>MNAVGPDHCAAMATLGTLGPGRHRATFLVALRFAITSMTG</sequence>
<dbReference type="EMBL" id="ANAH02000007">
    <property type="protein sequence ID" value="EPX62637.1"/>
    <property type="molecule type" value="Genomic_DNA"/>
</dbReference>
<comment type="caution">
    <text evidence="1">The sequence shown here is derived from an EMBL/GenBank/DDBJ whole genome shotgun (WGS) entry which is preliminary data.</text>
</comment>
<reference evidence="1" key="1">
    <citation type="submission" date="2013-05" db="EMBL/GenBank/DDBJ databases">
        <title>Genome assembly of Cystobacter fuscus DSM 2262.</title>
        <authorList>
            <person name="Sharma G."/>
            <person name="Khatri I."/>
            <person name="Kaur C."/>
            <person name="Mayilraj S."/>
            <person name="Subramanian S."/>
        </authorList>
    </citation>
    <scope>NUCLEOTIDE SEQUENCE [LARGE SCALE GENOMIC DNA]</scope>
    <source>
        <strain evidence="1">DSM 2262</strain>
    </source>
</reference>
<protein>
    <submittedName>
        <fullName evidence="1">Uncharacterized protein</fullName>
    </submittedName>
</protein>
<proteinExistence type="predicted"/>
<gene>
    <name evidence="1" type="ORF">D187_008825</name>
</gene>
<organism evidence="1 2">
    <name type="scientific">Cystobacter fuscus (strain ATCC 25194 / DSM 2262 / NBRC 100088 / M29)</name>
    <dbReference type="NCBI Taxonomy" id="1242864"/>
    <lineage>
        <taxon>Bacteria</taxon>
        <taxon>Pseudomonadati</taxon>
        <taxon>Myxococcota</taxon>
        <taxon>Myxococcia</taxon>
        <taxon>Myxococcales</taxon>
        <taxon>Cystobacterineae</taxon>
        <taxon>Archangiaceae</taxon>
        <taxon>Cystobacter</taxon>
    </lineage>
</organism>
<accession>S9PJQ4</accession>
<dbReference type="AlphaFoldDB" id="S9PJQ4"/>
<dbReference type="Proteomes" id="UP000011682">
    <property type="component" value="Unassembled WGS sequence"/>
</dbReference>
<evidence type="ECO:0000313" key="2">
    <source>
        <dbReference type="Proteomes" id="UP000011682"/>
    </source>
</evidence>